<gene>
    <name evidence="2" type="ORF">BJX66DRAFT_345048</name>
</gene>
<dbReference type="Proteomes" id="UP001610563">
    <property type="component" value="Unassembled WGS sequence"/>
</dbReference>
<accession>A0ABR4FJ86</accession>
<comment type="caution">
    <text evidence="2">The sequence shown here is derived from an EMBL/GenBank/DDBJ whole genome shotgun (WGS) entry which is preliminary data.</text>
</comment>
<keyword evidence="3" id="KW-1185">Reference proteome</keyword>
<name>A0ABR4FJ86_9EURO</name>
<reference evidence="2 3" key="1">
    <citation type="submission" date="2024-07" db="EMBL/GenBank/DDBJ databases">
        <title>Section-level genome sequencing and comparative genomics of Aspergillus sections Usti and Cavernicolus.</title>
        <authorList>
            <consortium name="Lawrence Berkeley National Laboratory"/>
            <person name="Nybo J.L."/>
            <person name="Vesth T.C."/>
            <person name="Theobald S."/>
            <person name="Frisvad J.C."/>
            <person name="Larsen T.O."/>
            <person name="Kjaerboelling I."/>
            <person name="Rothschild-Mancinelli K."/>
            <person name="Lyhne E.K."/>
            <person name="Kogle M.E."/>
            <person name="Barry K."/>
            <person name="Clum A."/>
            <person name="Na H."/>
            <person name="Ledsgaard L."/>
            <person name="Lin J."/>
            <person name="Lipzen A."/>
            <person name="Kuo A."/>
            <person name="Riley R."/>
            <person name="Mondo S."/>
            <person name="Labutti K."/>
            <person name="Haridas S."/>
            <person name="Pangalinan J."/>
            <person name="Salamov A.A."/>
            <person name="Simmons B.A."/>
            <person name="Magnuson J.K."/>
            <person name="Chen J."/>
            <person name="Drula E."/>
            <person name="Henrissat B."/>
            <person name="Wiebenga A."/>
            <person name="Lubbers R.J."/>
            <person name="Gomes A.C."/>
            <person name="Makela M.R."/>
            <person name="Stajich J."/>
            <person name="Grigoriev I.V."/>
            <person name="Mortensen U.H."/>
            <person name="De Vries R.P."/>
            <person name="Baker S.E."/>
            <person name="Andersen M.R."/>
        </authorList>
    </citation>
    <scope>NUCLEOTIDE SEQUENCE [LARGE SCALE GENOMIC DNA]</scope>
    <source>
        <strain evidence="2 3">CBS 209.92</strain>
    </source>
</reference>
<evidence type="ECO:0000256" key="1">
    <source>
        <dbReference type="SAM" id="MobiDB-lite"/>
    </source>
</evidence>
<dbReference type="EMBL" id="JBFTWV010000247">
    <property type="protein sequence ID" value="KAL2783316.1"/>
    <property type="molecule type" value="Genomic_DNA"/>
</dbReference>
<proteinExistence type="predicted"/>
<organism evidence="2 3">
    <name type="scientific">Aspergillus keveii</name>
    <dbReference type="NCBI Taxonomy" id="714993"/>
    <lineage>
        <taxon>Eukaryota</taxon>
        <taxon>Fungi</taxon>
        <taxon>Dikarya</taxon>
        <taxon>Ascomycota</taxon>
        <taxon>Pezizomycotina</taxon>
        <taxon>Eurotiomycetes</taxon>
        <taxon>Eurotiomycetidae</taxon>
        <taxon>Eurotiales</taxon>
        <taxon>Aspergillaceae</taxon>
        <taxon>Aspergillus</taxon>
        <taxon>Aspergillus subgen. Nidulantes</taxon>
    </lineage>
</organism>
<feature type="compositionally biased region" description="Polar residues" evidence="1">
    <location>
        <begin position="30"/>
        <end position="44"/>
    </location>
</feature>
<protein>
    <submittedName>
        <fullName evidence="2">Uncharacterized protein</fullName>
    </submittedName>
</protein>
<feature type="region of interest" description="Disordered" evidence="1">
    <location>
        <begin position="17"/>
        <end position="44"/>
    </location>
</feature>
<evidence type="ECO:0000313" key="3">
    <source>
        <dbReference type="Proteomes" id="UP001610563"/>
    </source>
</evidence>
<evidence type="ECO:0000313" key="2">
    <source>
        <dbReference type="EMBL" id="KAL2783316.1"/>
    </source>
</evidence>
<sequence>MPTFFGTPPTSFINLTTQNTPQVPGKHSNVRGQPNSSASSNDAINVSPFNQLRDQHFARDSGIIVGTNSFHDTSTASLSRRSDSQNATLWPRQALDQALRKKEESKLPEIIVQYAKKGKALTCKLKDVDPDGELASHVTLAQLERAYVDRGYHEQTSTTGSSIPAALNDLELPTDLGTDLKGFVLDQHQDFDNGTGDGEVTTVVVKTCFVFCFFAGDKSQMLTPWSVRLQVTFAHFYGVLSPKTGYISAEDNEGPLQATNGRQLGPEPRRMSDVYFLMWKKYAKPSELHQIKYFVRNHAINKTSKQIALAAVGDDIPEWANHKDFDMKAPQRQAILASPNGSAIAWFLINHKNDLGVKAVTKVSVFKTIGRDVNGQAEDWLHFIFYIGEPPKKGRK</sequence>